<accession>A0A239LYP0</accession>
<dbReference type="GO" id="GO:0005886">
    <property type="term" value="C:plasma membrane"/>
    <property type="evidence" value="ECO:0007669"/>
    <property type="project" value="UniProtKB-SubCell"/>
</dbReference>
<dbReference type="NCBIfam" id="TIGR00765">
    <property type="entry name" value="yihY_not_rbn"/>
    <property type="match status" value="1"/>
</dbReference>
<proteinExistence type="predicted"/>
<dbReference type="RefSeq" id="WP_176442627.1">
    <property type="nucleotide sequence ID" value="NZ_FZOT01000028.1"/>
</dbReference>
<reference evidence="7 8" key="1">
    <citation type="submission" date="2017-06" db="EMBL/GenBank/DDBJ databases">
        <authorList>
            <person name="Kim H.J."/>
            <person name="Triplett B.A."/>
        </authorList>
    </citation>
    <scope>NUCLEOTIDE SEQUENCE [LARGE SCALE GENOMIC DNA]</scope>
    <source>
        <strain evidence="7 8">U15</strain>
    </source>
</reference>
<evidence type="ECO:0000256" key="3">
    <source>
        <dbReference type="ARBA" id="ARBA00022692"/>
    </source>
</evidence>
<keyword evidence="5 6" id="KW-0472">Membrane</keyword>
<comment type="subcellular location">
    <subcellularLocation>
        <location evidence="1">Cell membrane</location>
        <topology evidence="1">Multi-pass membrane protein</topology>
    </subcellularLocation>
</comment>
<feature type="transmembrane region" description="Helical" evidence="6">
    <location>
        <begin position="209"/>
        <end position="230"/>
    </location>
</feature>
<dbReference type="PANTHER" id="PTHR30213:SF0">
    <property type="entry name" value="UPF0761 MEMBRANE PROTEIN YIHY"/>
    <property type="match status" value="1"/>
</dbReference>
<feature type="transmembrane region" description="Helical" evidence="6">
    <location>
        <begin position="250"/>
        <end position="268"/>
    </location>
</feature>
<organism evidence="7 8">
    <name type="scientific">Noviherbaspirillum humi</name>
    <dbReference type="NCBI Taxonomy" id="1688639"/>
    <lineage>
        <taxon>Bacteria</taxon>
        <taxon>Pseudomonadati</taxon>
        <taxon>Pseudomonadota</taxon>
        <taxon>Betaproteobacteria</taxon>
        <taxon>Burkholderiales</taxon>
        <taxon>Oxalobacteraceae</taxon>
        <taxon>Noviherbaspirillum</taxon>
    </lineage>
</organism>
<protein>
    <submittedName>
        <fullName evidence="7">Membrane protein</fullName>
    </submittedName>
</protein>
<name>A0A239LYP0_9BURK</name>
<dbReference type="PIRSF" id="PIRSF035875">
    <property type="entry name" value="RNase_BN"/>
    <property type="match status" value="1"/>
</dbReference>
<evidence type="ECO:0000313" key="8">
    <source>
        <dbReference type="Proteomes" id="UP000198284"/>
    </source>
</evidence>
<evidence type="ECO:0000256" key="1">
    <source>
        <dbReference type="ARBA" id="ARBA00004651"/>
    </source>
</evidence>
<keyword evidence="4 6" id="KW-1133">Transmembrane helix</keyword>
<feature type="transmembrane region" description="Helical" evidence="6">
    <location>
        <begin position="30"/>
        <end position="56"/>
    </location>
</feature>
<dbReference type="EMBL" id="FZOT01000028">
    <property type="protein sequence ID" value="SNT35390.1"/>
    <property type="molecule type" value="Genomic_DNA"/>
</dbReference>
<keyword evidence="2" id="KW-1003">Cell membrane</keyword>
<keyword evidence="3 6" id="KW-0812">Transmembrane</keyword>
<evidence type="ECO:0000313" key="7">
    <source>
        <dbReference type="EMBL" id="SNT35390.1"/>
    </source>
</evidence>
<feature type="transmembrane region" description="Helical" evidence="6">
    <location>
        <begin position="93"/>
        <end position="111"/>
    </location>
</feature>
<evidence type="ECO:0000256" key="6">
    <source>
        <dbReference type="SAM" id="Phobius"/>
    </source>
</evidence>
<gene>
    <name evidence="7" type="ORF">SAMN06265795_12814</name>
</gene>
<dbReference type="AlphaFoldDB" id="A0A239LYP0"/>
<sequence>MNIPGLHGLGIGKVLMSAAKNFIRNDMATYAAALAYQMLFSLFPFFIFLIALIGTLHLPDFMLWLREQAAMLLPHQAMDQVNRVLEQLRQPPGGLMSAGAFLALWTASAAARATMNAFNVAYRVEESRPIWVLYPLSVLYTVAVAALLIASAALLLVGPRAMEWLEAEIGFDYGLVKLWTWMRWPVAVILLSLSAAVVYYSAPAAQPRFPYVTPGAVLAVLIWALASLGFDYYVSHFANYNATYGSMGSVVLLLLYFYLSSAVLLYGAEINAFIACNKGENAVRGGQRPGTAGQDAKQTAH</sequence>
<evidence type="ECO:0000256" key="5">
    <source>
        <dbReference type="ARBA" id="ARBA00023136"/>
    </source>
</evidence>
<feature type="transmembrane region" description="Helical" evidence="6">
    <location>
        <begin position="132"/>
        <end position="157"/>
    </location>
</feature>
<keyword evidence="8" id="KW-1185">Reference proteome</keyword>
<dbReference type="PANTHER" id="PTHR30213">
    <property type="entry name" value="INNER MEMBRANE PROTEIN YHJD"/>
    <property type="match status" value="1"/>
</dbReference>
<dbReference type="Pfam" id="PF03631">
    <property type="entry name" value="Virul_fac_BrkB"/>
    <property type="match status" value="1"/>
</dbReference>
<dbReference type="InterPro" id="IPR017039">
    <property type="entry name" value="Virul_fac_BrkB"/>
</dbReference>
<feature type="transmembrane region" description="Helical" evidence="6">
    <location>
        <begin position="181"/>
        <end position="202"/>
    </location>
</feature>
<dbReference type="Proteomes" id="UP000198284">
    <property type="component" value="Unassembled WGS sequence"/>
</dbReference>
<evidence type="ECO:0000256" key="4">
    <source>
        <dbReference type="ARBA" id="ARBA00022989"/>
    </source>
</evidence>
<evidence type="ECO:0000256" key="2">
    <source>
        <dbReference type="ARBA" id="ARBA00022475"/>
    </source>
</evidence>